<feature type="transmembrane region" description="Helical" evidence="1">
    <location>
        <begin position="443"/>
        <end position="469"/>
    </location>
</feature>
<evidence type="ECO:0000256" key="1">
    <source>
        <dbReference type="SAM" id="Phobius"/>
    </source>
</evidence>
<dbReference type="GO" id="GO:0007131">
    <property type="term" value="P:reciprocal meiotic recombination"/>
    <property type="evidence" value="ECO:0007669"/>
    <property type="project" value="TreeGrafter"/>
</dbReference>
<dbReference type="AlphaFoldDB" id="A0A8J8P4D6"/>
<dbReference type="GO" id="GO:0005634">
    <property type="term" value="C:nucleus"/>
    <property type="evidence" value="ECO:0007669"/>
    <property type="project" value="TreeGrafter"/>
</dbReference>
<feature type="transmembrane region" description="Helical" evidence="1">
    <location>
        <begin position="112"/>
        <end position="136"/>
    </location>
</feature>
<comment type="caution">
    <text evidence="2">The sequence shown here is derived from an EMBL/GenBank/DDBJ whole genome shotgun (WGS) entry which is preliminary data.</text>
</comment>
<gene>
    <name evidence="2" type="ORF">FGO68_gene6126</name>
</gene>
<evidence type="ECO:0000313" key="2">
    <source>
        <dbReference type="EMBL" id="TNV85406.1"/>
    </source>
</evidence>
<keyword evidence="1" id="KW-0472">Membrane</keyword>
<sequence>MTSLLGAGLQKASSMINGDLRGISSQHHLRLPISTKKSAEVTQSASPPKQPIRQSTILSKARDNKKLAMALSASGKKNKCQSKLKHMWKSQDVFGERVEFTFKGKPSYQTSIGAFISVIIKVILAFFIFYELYVIVERKHPMVSTKTIVHPLALTPANAESGNYATNTSLSMRPFSLGFDIAIGFITKNSQLSTKGGSASSTLQALPTNVFGESDSLYALKYGRIDPSYGSVRAYVEHRVGGITDRVIKQKGIETGSCTLNKSIKESIIRTSDDSESNFIRHFQCLSAEDLSTLEITGLPNGNSDFSQIILKVEECKNSSAQVCQSKTEIEKFFNEVRIFAIYVNSNLNFKEFKNSPIQEYIEEPIRMQLQYGVEQQAEIHLSKSMADLYDHLFKYWEKQQTEFFQVGKVRVDSVRSYQSTTIFSIRVRMDQKYTMYMRNADTLFSGMEVIGGFFESLMHIGLLVVFFFQERLFKSSFMRQIYQTAQLSKGVKIASKKFDEEELVETVDQSEVLEDTFLRNLLNYILLRDRFRYGYKDLVHYLSHCLCIRTHDKQSTNENMKKHVLYDAGNKKLEYELDVVNLIRSIRQLRLMAQVLLGPSERMLLKFQRKNMIESSSSSEDSDDHKNDTVKLLTSEKGLIKLQTVVKINRILKYYYQNKNLEEVDKNLIKGVFMKRPLAAKMDEVIKKTKSIFAFDFNQSNKSGFIDKQNIQTGHHSRLFNAGGGSRYMVKNSQVSNPSFFRGNTEQMINNSIRTPMMLMPSTNNLAKRYPTVSLWGPEGQFFHPLPQQTFDDQQIEVNPKFSSRRKSVDDYCDANRYEIDDNLSQHDHSLIAAAAEGVHVGSLQHNFDKLIGENAELVNWGNRASNHFQNKIYQQMSIQDQTNKSKQVDGGAKTQTRNRNTLNNIHQITLIPSSPDDLKHAQTGQNRIKLSTQKASPHHSFTQIAQNRRHRSNIMLAEAKMRTSQNSQFGEDQAADFGVSQSRKEQYQIYRAEDQQPFQYKSTDGGLNQAGQGLSPLAYQGNSNSSYRGSPTSLSKWRKQRRNMSMKGQVALITRCCSNSRQARRVDPQGAIPSPQSLSWTRSFSIIVRSR</sequence>
<keyword evidence="3" id="KW-1185">Reference proteome</keyword>
<dbReference type="PANTHER" id="PTHR31398">
    <property type="entry name" value="MEIOTIC NUCLEAR DIVISION PROTEIN 1 HOMOLOG"/>
    <property type="match status" value="1"/>
</dbReference>
<accession>A0A8J8P4D6</accession>
<protein>
    <submittedName>
        <fullName evidence="2">Uncharacterized protein</fullName>
    </submittedName>
</protein>
<dbReference type="EMBL" id="RRYP01001856">
    <property type="protein sequence ID" value="TNV85406.1"/>
    <property type="molecule type" value="Genomic_DNA"/>
</dbReference>
<dbReference type="PANTHER" id="PTHR31398:SF0">
    <property type="entry name" value="MEIOTIC NUCLEAR DIVISION PROTEIN 1 HOMOLOG"/>
    <property type="match status" value="1"/>
</dbReference>
<reference evidence="2" key="1">
    <citation type="submission" date="2019-06" db="EMBL/GenBank/DDBJ databases">
        <authorList>
            <person name="Zheng W."/>
        </authorList>
    </citation>
    <scope>NUCLEOTIDE SEQUENCE</scope>
    <source>
        <strain evidence="2">QDHG01</strain>
    </source>
</reference>
<dbReference type="OrthoDB" id="289792at2759"/>
<keyword evidence="1" id="KW-1133">Transmembrane helix</keyword>
<organism evidence="2 3">
    <name type="scientific">Halteria grandinella</name>
    <dbReference type="NCBI Taxonomy" id="5974"/>
    <lineage>
        <taxon>Eukaryota</taxon>
        <taxon>Sar</taxon>
        <taxon>Alveolata</taxon>
        <taxon>Ciliophora</taxon>
        <taxon>Intramacronucleata</taxon>
        <taxon>Spirotrichea</taxon>
        <taxon>Stichotrichia</taxon>
        <taxon>Sporadotrichida</taxon>
        <taxon>Halteriidae</taxon>
        <taxon>Halteria</taxon>
    </lineage>
</organism>
<name>A0A8J8P4D6_HALGN</name>
<dbReference type="Proteomes" id="UP000785679">
    <property type="component" value="Unassembled WGS sequence"/>
</dbReference>
<keyword evidence="1" id="KW-0812">Transmembrane</keyword>
<evidence type="ECO:0000313" key="3">
    <source>
        <dbReference type="Proteomes" id="UP000785679"/>
    </source>
</evidence>
<proteinExistence type="predicted"/>